<dbReference type="Proteomes" id="UP000693672">
    <property type="component" value="Unassembled WGS sequence"/>
</dbReference>
<name>A0A916NGJ6_9BACL</name>
<comment type="caution">
    <text evidence="2">The sequence shown here is derived from an EMBL/GenBank/DDBJ whole genome shotgun (WGS) entry which is preliminary data.</text>
</comment>
<keyword evidence="1" id="KW-0812">Transmembrane</keyword>
<evidence type="ECO:0000256" key="1">
    <source>
        <dbReference type="SAM" id="Phobius"/>
    </source>
</evidence>
<keyword evidence="1" id="KW-0472">Membrane</keyword>
<keyword evidence="3" id="KW-1185">Reference proteome</keyword>
<feature type="transmembrane region" description="Helical" evidence="1">
    <location>
        <begin position="84"/>
        <end position="103"/>
    </location>
</feature>
<organism evidence="2 3">
    <name type="scientific">Paenibacillus solanacearum</name>
    <dbReference type="NCBI Taxonomy" id="2048548"/>
    <lineage>
        <taxon>Bacteria</taxon>
        <taxon>Bacillati</taxon>
        <taxon>Bacillota</taxon>
        <taxon>Bacilli</taxon>
        <taxon>Bacillales</taxon>
        <taxon>Paenibacillaceae</taxon>
        <taxon>Paenibacillus</taxon>
    </lineage>
</organism>
<gene>
    <name evidence="2" type="ORF">PAESOLCIP111_01024</name>
</gene>
<proteinExistence type="predicted"/>
<keyword evidence="1" id="KW-1133">Transmembrane helix</keyword>
<accession>A0A916NGJ6</accession>
<dbReference type="AlphaFoldDB" id="A0A916NGJ6"/>
<feature type="transmembrane region" description="Helical" evidence="1">
    <location>
        <begin position="163"/>
        <end position="180"/>
    </location>
</feature>
<feature type="transmembrane region" description="Helical" evidence="1">
    <location>
        <begin position="131"/>
        <end position="151"/>
    </location>
</feature>
<evidence type="ECO:0000313" key="3">
    <source>
        <dbReference type="Proteomes" id="UP000693672"/>
    </source>
</evidence>
<sequence>MTDHINGLPVIGQPGGSIGFQAQTYIVPEQQLGVIVFANVLDAIDAAWPNKTHLITTTHIASGIINILDEQPIGGSGLSISQKYWVVNGLLFILSVWLLYTTFRTAKRCLGPWSPDNSNHTKISIKVMSRIILNFAGLFLVLMLSMTQVVPVWHIATIYQPDLILWLKIMTVLMALKGSVEMTRLVRTIGIDTNYK</sequence>
<reference evidence="2" key="1">
    <citation type="submission" date="2021-06" db="EMBL/GenBank/DDBJ databases">
        <authorList>
            <person name="Criscuolo A."/>
        </authorList>
    </citation>
    <scope>NUCLEOTIDE SEQUENCE</scope>
    <source>
        <strain evidence="2">CIP111600</strain>
    </source>
</reference>
<evidence type="ECO:0000313" key="2">
    <source>
        <dbReference type="EMBL" id="CAG7608081.1"/>
    </source>
</evidence>
<protein>
    <submittedName>
        <fullName evidence="2">Uncharacterized protein</fullName>
    </submittedName>
</protein>
<dbReference type="EMBL" id="CAJVAS010000003">
    <property type="protein sequence ID" value="CAG7608081.1"/>
    <property type="molecule type" value="Genomic_DNA"/>
</dbReference>